<dbReference type="SUPFAM" id="SSF52490">
    <property type="entry name" value="Tubulin nucleotide-binding domain-like"/>
    <property type="match status" value="1"/>
</dbReference>
<dbReference type="InterPro" id="IPR036525">
    <property type="entry name" value="Tubulin/FtsZ_GTPase_sf"/>
</dbReference>
<organism evidence="12 13">
    <name type="scientific">Sciurus carolinensis</name>
    <name type="common">Eastern gray squirrel</name>
    <dbReference type="NCBI Taxonomy" id="30640"/>
    <lineage>
        <taxon>Eukaryota</taxon>
        <taxon>Metazoa</taxon>
        <taxon>Chordata</taxon>
        <taxon>Craniata</taxon>
        <taxon>Vertebrata</taxon>
        <taxon>Euteleostomi</taxon>
        <taxon>Mammalia</taxon>
        <taxon>Eutheria</taxon>
        <taxon>Euarchontoglires</taxon>
        <taxon>Glires</taxon>
        <taxon>Rodentia</taxon>
        <taxon>Sciuromorpha</taxon>
        <taxon>Sciuridae</taxon>
        <taxon>Sciurinae</taxon>
        <taxon>Sciurini</taxon>
        <taxon>Sciurus</taxon>
    </lineage>
</organism>
<evidence type="ECO:0000256" key="3">
    <source>
        <dbReference type="ARBA" id="ARBA00009636"/>
    </source>
</evidence>
<sequence>MALDLGGQNLVFATELPEPAVLGRYTRVGVNVHSRRTWLRECLSIHIGQAGIQIGDACWELYCLEHGIQPDGFILDSKQDQLENSKVKHMNASFDTFFHETRTGKHVPRALFMDLEPTVIDGTRTGKFRSLFHPEQLVSGKEDAANNYARGRYSVGSKIISLVLERIRKLASHPASPLIRPCLSTGDR</sequence>
<evidence type="ECO:0000256" key="1">
    <source>
        <dbReference type="ARBA" id="ARBA00001946"/>
    </source>
</evidence>
<evidence type="ECO:0000256" key="9">
    <source>
        <dbReference type="ARBA" id="ARBA00023212"/>
    </source>
</evidence>
<evidence type="ECO:0000256" key="2">
    <source>
        <dbReference type="ARBA" id="ARBA00004245"/>
    </source>
</evidence>
<evidence type="ECO:0000256" key="6">
    <source>
        <dbReference type="ARBA" id="ARBA00022741"/>
    </source>
</evidence>
<dbReference type="PRINTS" id="PR01162">
    <property type="entry name" value="ALPHATUBULIN"/>
</dbReference>
<proteinExistence type="inferred from homology"/>
<gene>
    <name evidence="12" type="ORF">SUZIE_183460</name>
</gene>
<evidence type="ECO:0000313" key="12">
    <source>
        <dbReference type="EMBL" id="MBZ3885541.1"/>
    </source>
</evidence>
<comment type="subcellular location">
    <subcellularLocation>
        <location evidence="2">Cytoplasm</location>
        <location evidence="2">Cytoskeleton</location>
    </subcellularLocation>
</comment>
<feature type="domain" description="Tubulin/FtsZ GTPase" evidence="11">
    <location>
        <begin position="42"/>
        <end position="172"/>
    </location>
</feature>
<evidence type="ECO:0000256" key="5">
    <source>
        <dbReference type="ARBA" id="ARBA00022701"/>
    </source>
</evidence>
<evidence type="ECO:0000256" key="8">
    <source>
        <dbReference type="ARBA" id="ARBA00023134"/>
    </source>
</evidence>
<accession>A0AA41T5I8</accession>
<keyword evidence="5" id="KW-0493">Microtubule</keyword>
<keyword evidence="9" id="KW-0206">Cytoskeleton</keyword>
<dbReference type="Proteomes" id="UP001166674">
    <property type="component" value="Unassembled WGS sequence"/>
</dbReference>
<evidence type="ECO:0000259" key="11">
    <source>
        <dbReference type="Pfam" id="PF00091"/>
    </source>
</evidence>
<dbReference type="GO" id="GO:0007017">
    <property type="term" value="P:microtubule-based process"/>
    <property type="evidence" value="ECO:0007669"/>
    <property type="project" value="InterPro"/>
</dbReference>
<dbReference type="InterPro" id="IPR003008">
    <property type="entry name" value="Tubulin_FtsZ_GTPase"/>
</dbReference>
<comment type="cofactor">
    <cofactor evidence="1">
        <name>Mg(2+)</name>
        <dbReference type="ChEBI" id="CHEBI:18420"/>
    </cofactor>
</comment>
<evidence type="ECO:0000313" key="13">
    <source>
        <dbReference type="Proteomes" id="UP001166674"/>
    </source>
</evidence>
<name>A0AA41T5I8_SCICA</name>
<protein>
    <submittedName>
        <fullName evidence="12">Tubulin alpha chain-like 3</fullName>
    </submittedName>
</protein>
<dbReference type="EMBL" id="JAATJV010400735">
    <property type="protein sequence ID" value="MBZ3885541.1"/>
    <property type="molecule type" value="Genomic_DNA"/>
</dbReference>
<evidence type="ECO:0000256" key="7">
    <source>
        <dbReference type="ARBA" id="ARBA00022801"/>
    </source>
</evidence>
<dbReference type="InterPro" id="IPR000217">
    <property type="entry name" value="Tubulin"/>
</dbReference>
<keyword evidence="13" id="KW-1185">Reference proteome</keyword>
<keyword evidence="7" id="KW-0378">Hydrolase</keyword>
<dbReference type="Pfam" id="PF00091">
    <property type="entry name" value="Tubulin"/>
    <property type="match status" value="1"/>
</dbReference>
<comment type="caution">
    <text evidence="12">The sequence shown here is derived from an EMBL/GenBank/DDBJ whole genome shotgun (WGS) entry which is preliminary data.</text>
</comment>
<dbReference type="PANTHER" id="PTHR11588">
    <property type="entry name" value="TUBULIN"/>
    <property type="match status" value="1"/>
</dbReference>
<evidence type="ECO:0000256" key="10">
    <source>
        <dbReference type="ARBA" id="ARBA00049117"/>
    </source>
</evidence>
<keyword evidence="4" id="KW-0963">Cytoplasm</keyword>
<reference evidence="12" key="1">
    <citation type="submission" date="2020-03" db="EMBL/GenBank/DDBJ databases">
        <title>Studies in the Genomics of Life Span.</title>
        <authorList>
            <person name="Glass D."/>
        </authorList>
    </citation>
    <scope>NUCLEOTIDE SEQUENCE</scope>
    <source>
        <strain evidence="12">SUZIE</strain>
        <tissue evidence="12">Muscle</tissue>
    </source>
</reference>
<dbReference type="GO" id="GO:0005874">
    <property type="term" value="C:microtubule"/>
    <property type="evidence" value="ECO:0007669"/>
    <property type="project" value="UniProtKB-KW"/>
</dbReference>
<dbReference type="GO" id="GO:0005200">
    <property type="term" value="F:structural constituent of cytoskeleton"/>
    <property type="evidence" value="ECO:0007669"/>
    <property type="project" value="InterPro"/>
</dbReference>
<keyword evidence="6" id="KW-0547">Nucleotide-binding</keyword>
<dbReference type="AlphaFoldDB" id="A0AA41T5I8"/>
<dbReference type="GO" id="GO:0016787">
    <property type="term" value="F:hydrolase activity"/>
    <property type="evidence" value="ECO:0007669"/>
    <property type="project" value="UniProtKB-KW"/>
</dbReference>
<dbReference type="Gene3D" id="3.40.50.1440">
    <property type="entry name" value="Tubulin/FtsZ, GTPase domain"/>
    <property type="match status" value="1"/>
</dbReference>
<comment type="similarity">
    <text evidence="3">Belongs to the tubulin family.</text>
</comment>
<comment type="catalytic activity">
    <reaction evidence="10">
        <text>GTP + H2O = GDP + phosphate + H(+)</text>
        <dbReference type="Rhea" id="RHEA:19669"/>
        <dbReference type="ChEBI" id="CHEBI:15377"/>
        <dbReference type="ChEBI" id="CHEBI:15378"/>
        <dbReference type="ChEBI" id="CHEBI:37565"/>
        <dbReference type="ChEBI" id="CHEBI:43474"/>
        <dbReference type="ChEBI" id="CHEBI:58189"/>
    </reaction>
    <physiologicalReaction direction="left-to-right" evidence="10">
        <dbReference type="Rhea" id="RHEA:19670"/>
    </physiologicalReaction>
</comment>
<dbReference type="InterPro" id="IPR002452">
    <property type="entry name" value="Alpha_tubulin"/>
</dbReference>
<dbReference type="PRINTS" id="PR01161">
    <property type="entry name" value="TUBULIN"/>
</dbReference>
<keyword evidence="8" id="KW-0342">GTP-binding</keyword>
<evidence type="ECO:0000256" key="4">
    <source>
        <dbReference type="ARBA" id="ARBA00022490"/>
    </source>
</evidence>
<dbReference type="GO" id="GO:0005525">
    <property type="term" value="F:GTP binding"/>
    <property type="evidence" value="ECO:0007669"/>
    <property type="project" value="UniProtKB-KW"/>
</dbReference>